<dbReference type="AlphaFoldDB" id="A0AAV7JZJ9"/>
<dbReference type="InterPro" id="IPR002403">
    <property type="entry name" value="Cyt_P450_E_grp-IV"/>
</dbReference>
<comment type="catalytic activity">
    <reaction evidence="16">
        <text>32-hydroxy-24,25-dihydrolanosterol + reduced [NADPH--hemoprotein reductase] + O2 = 32-oxo-24,25-dihydrolanosterol + oxidized [NADPH--hemoprotein reductase] + 2 H2O + H(+)</text>
        <dbReference type="Rhea" id="RHEA:75087"/>
        <dbReference type="Rhea" id="RHEA-COMP:11964"/>
        <dbReference type="Rhea" id="RHEA-COMP:11965"/>
        <dbReference type="ChEBI" id="CHEBI:15377"/>
        <dbReference type="ChEBI" id="CHEBI:15378"/>
        <dbReference type="ChEBI" id="CHEBI:15379"/>
        <dbReference type="ChEBI" id="CHEBI:57618"/>
        <dbReference type="ChEBI" id="CHEBI:58210"/>
        <dbReference type="ChEBI" id="CHEBI:87057"/>
        <dbReference type="ChEBI" id="CHEBI:87060"/>
    </reaction>
    <physiologicalReaction direction="left-to-right" evidence="16">
        <dbReference type="Rhea" id="RHEA:75088"/>
    </physiologicalReaction>
</comment>
<comment type="cofactor">
    <cofactor evidence="21">
        <name>heme</name>
        <dbReference type="ChEBI" id="CHEBI:30413"/>
    </cofactor>
</comment>
<evidence type="ECO:0000256" key="4">
    <source>
        <dbReference type="ARBA" id="ARBA00023004"/>
    </source>
</evidence>
<dbReference type="CDD" id="cd11042">
    <property type="entry name" value="CYP51-like"/>
    <property type="match status" value="1"/>
</dbReference>
<dbReference type="Gene3D" id="1.10.630.10">
    <property type="entry name" value="Cytochrome P450"/>
    <property type="match status" value="1"/>
</dbReference>
<dbReference type="PROSITE" id="PS00086">
    <property type="entry name" value="CYTOCHROME_P450"/>
    <property type="match status" value="1"/>
</dbReference>
<comment type="catalytic activity">
    <reaction evidence="13">
        <text>24,25-dihydrolanosterol + reduced [NADPH--hemoprotein reductase] + O2 = 32-hydroxy-24,25-dihydrolanosterol + oxidized [NADPH--hemoprotein reductase] + H2O + H(+)</text>
        <dbReference type="Rhea" id="RHEA:75079"/>
        <dbReference type="Rhea" id="RHEA-COMP:11964"/>
        <dbReference type="Rhea" id="RHEA-COMP:11965"/>
        <dbReference type="ChEBI" id="CHEBI:15377"/>
        <dbReference type="ChEBI" id="CHEBI:15378"/>
        <dbReference type="ChEBI" id="CHEBI:15379"/>
        <dbReference type="ChEBI" id="CHEBI:28113"/>
        <dbReference type="ChEBI" id="CHEBI:57618"/>
        <dbReference type="ChEBI" id="CHEBI:58210"/>
        <dbReference type="ChEBI" id="CHEBI:87057"/>
    </reaction>
    <physiologicalReaction direction="left-to-right" evidence="13">
        <dbReference type="Rhea" id="RHEA:75080"/>
    </physiologicalReaction>
</comment>
<dbReference type="InterPro" id="IPR017972">
    <property type="entry name" value="Cyt_P450_CS"/>
</dbReference>
<keyword evidence="2 21" id="KW-0349">Heme</keyword>
<evidence type="ECO:0000256" key="3">
    <source>
        <dbReference type="ARBA" id="ARBA00022723"/>
    </source>
</evidence>
<dbReference type="SUPFAM" id="SSF48264">
    <property type="entry name" value="Cytochrome P450"/>
    <property type="match status" value="1"/>
</dbReference>
<comment type="catalytic activity">
    <reaction evidence="11">
        <text>lanosterol + 3 reduced [NADPH--hemoprotein reductase] + 3 O2 = 4,4-dimethyl-5alpha-cholesta-8,14,24-trien-3beta-ol + formate + 3 oxidized [NADPH--hemoprotein reductase] + 4 H2O + 4 H(+)</text>
        <dbReference type="Rhea" id="RHEA:25286"/>
        <dbReference type="Rhea" id="RHEA-COMP:11964"/>
        <dbReference type="Rhea" id="RHEA-COMP:11965"/>
        <dbReference type="ChEBI" id="CHEBI:15377"/>
        <dbReference type="ChEBI" id="CHEBI:15378"/>
        <dbReference type="ChEBI" id="CHEBI:15379"/>
        <dbReference type="ChEBI" id="CHEBI:15740"/>
        <dbReference type="ChEBI" id="CHEBI:16521"/>
        <dbReference type="ChEBI" id="CHEBI:17813"/>
        <dbReference type="ChEBI" id="CHEBI:57618"/>
        <dbReference type="ChEBI" id="CHEBI:58210"/>
        <dbReference type="EC" id="1.14.14.154"/>
    </reaction>
    <physiologicalReaction direction="left-to-right" evidence="11">
        <dbReference type="Rhea" id="RHEA:25287"/>
    </physiologicalReaction>
</comment>
<keyword evidence="5" id="KW-0443">Lipid metabolism</keyword>
<comment type="catalytic activity">
    <reaction evidence="17">
        <text>24,25-dihydrolanosterol + 3 reduced [NADPH--hemoprotein reductase] + 3 O2 = 4,4-dimethyl-8,14-cholestadien-3beta-ol + formate + 3 oxidized [NADPH--hemoprotein reductase] + 4 H2O + 4 H(+)</text>
        <dbReference type="Rhea" id="RHEA:45960"/>
        <dbReference type="Rhea" id="RHEA-COMP:11964"/>
        <dbReference type="Rhea" id="RHEA-COMP:11965"/>
        <dbReference type="ChEBI" id="CHEBI:15377"/>
        <dbReference type="ChEBI" id="CHEBI:15378"/>
        <dbReference type="ChEBI" id="CHEBI:15379"/>
        <dbReference type="ChEBI" id="CHEBI:15740"/>
        <dbReference type="ChEBI" id="CHEBI:28113"/>
        <dbReference type="ChEBI" id="CHEBI:57618"/>
        <dbReference type="ChEBI" id="CHEBI:58210"/>
        <dbReference type="ChEBI" id="CHEBI:78904"/>
    </reaction>
    <physiologicalReaction direction="left-to-right" evidence="17">
        <dbReference type="Rhea" id="RHEA:45961"/>
    </physiologicalReaction>
</comment>
<keyword evidence="22" id="KW-0560">Oxidoreductase</keyword>
<feature type="binding site" description="axial binding residue" evidence="21">
    <location>
        <position position="453"/>
    </location>
    <ligand>
        <name>heme</name>
        <dbReference type="ChEBI" id="CHEBI:30413"/>
    </ligand>
    <ligandPart>
        <name>Fe</name>
        <dbReference type="ChEBI" id="CHEBI:18248"/>
    </ligandPart>
</feature>
<name>A0AAV7JZJ9_9METZ</name>
<comment type="catalytic activity">
    <reaction evidence="10">
        <text>a 14alpha-hydroxymethyl steroid + reduced [NADPH--hemoprotein reductase] + O2 = a 14alpha-formyl steroid + oxidized [NADPH--hemoprotein reductase] + 2 H2O + H(+)</text>
        <dbReference type="Rhea" id="RHEA:68064"/>
        <dbReference type="Rhea" id="RHEA-COMP:11964"/>
        <dbReference type="Rhea" id="RHEA-COMP:11965"/>
        <dbReference type="ChEBI" id="CHEBI:15377"/>
        <dbReference type="ChEBI" id="CHEBI:15378"/>
        <dbReference type="ChEBI" id="CHEBI:15379"/>
        <dbReference type="ChEBI" id="CHEBI:57618"/>
        <dbReference type="ChEBI" id="CHEBI:58210"/>
        <dbReference type="ChEBI" id="CHEBI:176901"/>
        <dbReference type="ChEBI" id="CHEBI:176902"/>
    </reaction>
    <physiologicalReaction direction="left-to-right" evidence="10">
        <dbReference type="Rhea" id="RHEA:68065"/>
    </physiologicalReaction>
</comment>
<dbReference type="PRINTS" id="PR00465">
    <property type="entry name" value="EP450IV"/>
</dbReference>
<evidence type="ECO:0000256" key="16">
    <source>
        <dbReference type="ARBA" id="ARBA00048736"/>
    </source>
</evidence>
<keyword evidence="3 21" id="KW-0479">Metal-binding</keyword>
<comment type="catalytic activity">
    <reaction evidence="12">
        <text>a 14alpha-methyl steroid + 3 reduced [NADPH--hemoprotein reductase] + 3 O2 = a Delta(14) steroid + formate + 3 oxidized [NADPH--hemoprotein reductase] + 4 H2O + 4 H(+)</text>
        <dbReference type="Rhea" id="RHEA:54028"/>
        <dbReference type="Rhea" id="RHEA-COMP:11964"/>
        <dbReference type="Rhea" id="RHEA-COMP:11965"/>
        <dbReference type="ChEBI" id="CHEBI:15377"/>
        <dbReference type="ChEBI" id="CHEBI:15378"/>
        <dbReference type="ChEBI" id="CHEBI:15379"/>
        <dbReference type="ChEBI" id="CHEBI:15740"/>
        <dbReference type="ChEBI" id="CHEBI:57618"/>
        <dbReference type="ChEBI" id="CHEBI:58210"/>
        <dbReference type="ChEBI" id="CHEBI:138029"/>
        <dbReference type="ChEBI" id="CHEBI:138031"/>
        <dbReference type="EC" id="1.14.14.154"/>
    </reaction>
    <physiologicalReaction direction="left-to-right" evidence="12">
        <dbReference type="Rhea" id="RHEA:54029"/>
    </physiologicalReaction>
</comment>
<evidence type="ECO:0000256" key="23">
    <source>
        <dbReference type="SAM" id="Phobius"/>
    </source>
</evidence>
<comment type="catalytic activity">
    <reaction evidence="14">
        <text>32-oxo-24,25-dihydrolanosterol + reduced [NADPH--hemoprotein reductase] + O2 = 4,4-dimethyl-8,14-cholestadien-3beta-ol + formate + oxidized [NADPH--hemoprotein reductase] + H2O + 2 H(+)</text>
        <dbReference type="Rhea" id="RHEA:75083"/>
        <dbReference type="Rhea" id="RHEA-COMP:11964"/>
        <dbReference type="Rhea" id="RHEA-COMP:11965"/>
        <dbReference type="ChEBI" id="CHEBI:15377"/>
        <dbReference type="ChEBI" id="CHEBI:15378"/>
        <dbReference type="ChEBI" id="CHEBI:15379"/>
        <dbReference type="ChEBI" id="CHEBI:15740"/>
        <dbReference type="ChEBI" id="CHEBI:57618"/>
        <dbReference type="ChEBI" id="CHEBI:58210"/>
        <dbReference type="ChEBI" id="CHEBI:78904"/>
        <dbReference type="ChEBI" id="CHEBI:87060"/>
    </reaction>
    <physiologicalReaction direction="left-to-right" evidence="14">
        <dbReference type="Rhea" id="RHEA:75084"/>
    </physiologicalReaction>
</comment>
<evidence type="ECO:0000256" key="2">
    <source>
        <dbReference type="ARBA" id="ARBA00022617"/>
    </source>
</evidence>
<evidence type="ECO:0000256" key="14">
    <source>
        <dbReference type="ARBA" id="ARBA00048245"/>
    </source>
</evidence>
<keyword evidence="25" id="KW-1185">Reference proteome</keyword>
<dbReference type="GO" id="GO:0020037">
    <property type="term" value="F:heme binding"/>
    <property type="evidence" value="ECO:0007669"/>
    <property type="project" value="InterPro"/>
</dbReference>
<keyword evidence="22" id="KW-0503">Monooxygenase</keyword>
<dbReference type="PRINTS" id="PR00385">
    <property type="entry name" value="P450"/>
</dbReference>
<proteinExistence type="inferred from homology"/>
<dbReference type="InterPro" id="IPR050529">
    <property type="entry name" value="CYP450_sterol_14alpha_dmase"/>
</dbReference>
<gene>
    <name evidence="24" type="ORF">LOD99_2944</name>
</gene>
<evidence type="ECO:0000256" key="11">
    <source>
        <dbReference type="ARBA" id="ARBA00047670"/>
    </source>
</evidence>
<keyword evidence="4 21" id="KW-0408">Iron</keyword>
<evidence type="ECO:0000256" key="1">
    <source>
        <dbReference type="ARBA" id="ARBA00010617"/>
    </source>
</evidence>
<evidence type="ECO:0000256" key="7">
    <source>
        <dbReference type="ARBA" id="ARBA00038974"/>
    </source>
</evidence>
<dbReference type="GO" id="GO:0008202">
    <property type="term" value="P:steroid metabolic process"/>
    <property type="evidence" value="ECO:0007669"/>
    <property type="project" value="UniProtKB-KW"/>
</dbReference>
<comment type="similarity">
    <text evidence="1 22">Belongs to the cytochrome P450 family.</text>
</comment>
<evidence type="ECO:0000256" key="10">
    <source>
        <dbReference type="ARBA" id="ARBA00047587"/>
    </source>
</evidence>
<dbReference type="PANTHER" id="PTHR24304">
    <property type="entry name" value="CYTOCHROME P450 FAMILY 7"/>
    <property type="match status" value="1"/>
</dbReference>
<comment type="pathway">
    <text evidence="6">Steroid biosynthesis; zymosterol biosynthesis; zymosterol from lanosterol: step 1/6.</text>
</comment>
<evidence type="ECO:0000256" key="5">
    <source>
        <dbReference type="ARBA" id="ARBA00023221"/>
    </source>
</evidence>
<evidence type="ECO:0000256" key="17">
    <source>
        <dbReference type="ARBA" id="ARBA00048839"/>
    </source>
</evidence>
<comment type="catalytic activity">
    <reaction evidence="15">
        <text>32-oxolanosterol + reduced [NADPH--hemoprotein reductase] + O2 = 4,4-dimethyl-5alpha-cholesta-8,14,24-trien-3beta-ol + formate + oxidized [NADPH--hemoprotein reductase] + H2O + 2 H(+)</text>
        <dbReference type="Rhea" id="RHEA:75111"/>
        <dbReference type="Rhea" id="RHEA-COMP:11964"/>
        <dbReference type="Rhea" id="RHEA-COMP:11965"/>
        <dbReference type="ChEBI" id="CHEBI:15377"/>
        <dbReference type="ChEBI" id="CHEBI:15378"/>
        <dbReference type="ChEBI" id="CHEBI:15379"/>
        <dbReference type="ChEBI" id="CHEBI:15740"/>
        <dbReference type="ChEBI" id="CHEBI:17813"/>
        <dbReference type="ChEBI" id="CHEBI:57618"/>
        <dbReference type="ChEBI" id="CHEBI:58210"/>
        <dbReference type="ChEBI" id="CHEBI:166681"/>
    </reaction>
    <physiologicalReaction direction="left-to-right" evidence="15">
        <dbReference type="Rhea" id="RHEA:75112"/>
    </physiologicalReaction>
</comment>
<evidence type="ECO:0000256" key="19">
    <source>
        <dbReference type="ARBA" id="ARBA00049163"/>
    </source>
</evidence>
<comment type="caution">
    <text evidence="24">The sequence shown here is derived from an EMBL/GenBank/DDBJ whole genome shotgun (WGS) entry which is preliminary data.</text>
</comment>
<evidence type="ECO:0000256" key="15">
    <source>
        <dbReference type="ARBA" id="ARBA00048479"/>
    </source>
</evidence>
<feature type="transmembrane region" description="Helical" evidence="23">
    <location>
        <begin position="12"/>
        <end position="29"/>
    </location>
</feature>
<evidence type="ECO:0000313" key="25">
    <source>
        <dbReference type="Proteomes" id="UP001165289"/>
    </source>
</evidence>
<keyword evidence="23" id="KW-1133">Transmembrane helix</keyword>
<evidence type="ECO:0000256" key="20">
    <source>
        <dbReference type="ARBA" id="ARBA00049450"/>
    </source>
</evidence>
<comment type="catalytic activity">
    <reaction evidence="19">
        <text>lanosterol + reduced [NADPH--hemoprotein reductase] + O2 = 32-hydroxylanosterol + oxidized [NADPH--hemoprotein reductase] + H2O + H(+)</text>
        <dbReference type="Rhea" id="RHEA:75103"/>
        <dbReference type="Rhea" id="RHEA-COMP:11964"/>
        <dbReference type="Rhea" id="RHEA-COMP:11965"/>
        <dbReference type="ChEBI" id="CHEBI:15377"/>
        <dbReference type="ChEBI" id="CHEBI:15378"/>
        <dbReference type="ChEBI" id="CHEBI:15379"/>
        <dbReference type="ChEBI" id="CHEBI:16521"/>
        <dbReference type="ChEBI" id="CHEBI:57618"/>
        <dbReference type="ChEBI" id="CHEBI:58210"/>
        <dbReference type="ChEBI" id="CHEBI:166806"/>
    </reaction>
    <physiologicalReaction direction="left-to-right" evidence="19">
        <dbReference type="Rhea" id="RHEA:75104"/>
    </physiologicalReaction>
</comment>
<evidence type="ECO:0000256" key="18">
    <source>
        <dbReference type="ARBA" id="ARBA00048866"/>
    </source>
</evidence>
<dbReference type="EC" id="1.14.14.154" evidence="7"/>
<dbReference type="GO" id="GO:0005506">
    <property type="term" value="F:iron ion binding"/>
    <property type="evidence" value="ECO:0007669"/>
    <property type="project" value="InterPro"/>
</dbReference>
<evidence type="ECO:0000256" key="9">
    <source>
        <dbReference type="ARBA" id="ARBA00047379"/>
    </source>
</evidence>
<protein>
    <recommendedName>
        <fullName evidence="8">Lanosterol 14-alpha demethylase</fullName>
        <ecNumber evidence="7">1.14.14.154</ecNumber>
    </recommendedName>
</protein>
<evidence type="ECO:0000256" key="6">
    <source>
        <dbReference type="ARBA" id="ARBA00037887"/>
    </source>
</evidence>
<keyword evidence="23" id="KW-0472">Membrane</keyword>
<reference evidence="24 25" key="1">
    <citation type="journal article" date="2023" name="BMC Biol.">
        <title>The compact genome of the sponge Oopsacas minuta (Hexactinellida) is lacking key metazoan core genes.</title>
        <authorList>
            <person name="Santini S."/>
            <person name="Schenkelaars Q."/>
            <person name="Jourda C."/>
            <person name="Duchesne M."/>
            <person name="Belahbib H."/>
            <person name="Rocher C."/>
            <person name="Selva M."/>
            <person name="Riesgo A."/>
            <person name="Vervoort M."/>
            <person name="Leys S.P."/>
            <person name="Kodjabachian L."/>
            <person name="Le Bivic A."/>
            <person name="Borchiellini C."/>
            <person name="Claverie J.M."/>
            <person name="Renard E."/>
        </authorList>
    </citation>
    <scope>NUCLEOTIDE SEQUENCE [LARGE SCALE GENOMIC DNA]</scope>
    <source>
        <strain evidence="24">SPO-2</strain>
    </source>
</reference>
<keyword evidence="5" id="KW-0753">Steroid metabolism</keyword>
<comment type="catalytic activity">
    <reaction evidence="9">
        <text>32-hydroxylanosterol + reduced [NADPH--hemoprotein reductase] + O2 = 32-oxolanosterol + oxidized [NADPH--hemoprotein reductase] + 2 H2O + H(+)</text>
        <dbReference type="Rhea" id="RHEA:75107"/>
        <dbReference type="Rhea" id="RHEA-COMP:11964"/>
        <dbReference type="Rhea" id="RHEA-COMP:11965"/>
        <dbReference type="ChEBI" id="CHEBI:15377"/>
        <dbReference type="ChEBI" id="CHEBI:15378"/>
        <dbReference type="ChEBI" id="CHEBI:15379"/>
        <dbReference type="ChEBI" id="CHEBI:57618"/>
        <dbReference type="ChEBI" id="CHEBI:58210"/>
        <dbReference type="ChEBI" id="CHEBI:166681"/>
        <dbReference type="ChEBI" id="CHEBI:166806"/>
    </reaction>
    <physiologicalReaction direction="left-to-right" evidence="9">
        <dbReference type="Rhea" id="RHEA:75108"/>
    </physiologicalReaction>
</comment>
<comment type="catalytic activity">
    <reaction evidence="18">
        <text>a 14alpha-methyl steroid + reduced [NADPH--hemoprotein reductase] + O2 = a 14alpha-hydroxymethyl steroid + oxidized [NADPH--hemoprotein reductase] + H2O + H(+)</text>
        <dbReference type="Rhea" id="RHEA:68060"/>
        <dbReference type="Rhea" id="RHEA-COMP:11964"/>
        <dbReference type="Rhea" id="RHEA-COMP:11965"/>
        <dbReference type="ChEBI" id="CHEBI:15377"/>
        <dbReference type="ChEBI" id="CHEBI:15378"/>
        <dbReference type="ChEBI" id="CHEBI:15379"/>
        <dbReference type="ChEBI" id="CHEBI:57618"/>
        <dbReference type="ChEBI" id="CHEBI:58210"/>
        <dbReference type="ChEBI" id="CHEBI:138029"/>
        <dbReference type="ChEBI" id="CHEBI:176901"/>
    </reaction>
    <physiologicalReaction direction="left-to-right" evidence="18">
        <dbReference type="Rhea" id="RHEA:68061"/>
    </physiologicalReaction>
</comment>
<sequence>MTTTLLTTNFSFILQSLLILFIITVLYFIKFRKRPISLPQGKRLPPVVPHSVPFLGHAVSFGKDPLNFLQSSRDKYGDVFTFRMIGMDFTYLLGSDACTLFFNSKNEDLNAEDVYQKITTPVFGEGVAYDVPNKVFGEQKRMMKTGLTIARFRNYVPYIEQEAELYTRNWSTNEAEIDIFMAMSELVINTASRCLHGKEIRSKLDEGVAQLYLDLDKGFSQLAWLLPAWLPLPSFRTRDKAHHKMKKMFRSVIANRRVNPDSDQEDDFLHVLINSQYKSGTNLSDEEIAGMLIAMLMAGQHTSSTTSAWLILFLSQDKTLQDRVYEELMAVCGDELSYDDVKNCDFLDRCVRETLRVRPPLMTLMRMCRVQQTVGEFCIPVGHQVCVSPSINQQGKDVWSAPVTGFDPDRYLDPNEGQVPVCERGCPAKFHTLDTESQEKFNYIPFGAGRHRCVGELFAYVQIKSLIAYLVRHFEFELIDGRFPEINYATMIHTPKDPIIRYRRRII</sequence>
<comment type="catalytic activity">
    <reaction evidence="20">
        <text>a 14alpha-formyl steroid + reduced [NADPH--hemoprotein reductase] + O2 = a Delta(14) steroid + formate + oxidized [NADPH--hemoprotein reductase] + H2O + 2 H(+)</text>
        <dbReference type="Rhea" id="RHEA:68068"/>
        <dbReference type="Rhea" id="RHEA-COMP:11964"/>
        <dbReference type="Rhea" id="RHEA-COMP:11965"/>
        <dbReference type="ChEBI" id="CHEBI:15377"/>
        <dbReference type="ChEBI" id="CHEBI:15378"/>
        <dbReference type="ChEBI" id="CHEBI:15379"/>
        <dbReference type="ChEBI" id="CHEBI:15740"/>
        <dbReference type="ChEBI" id="CHEBI:57618"/>
        <dbReference type="ChEBI" id="CHEBI:58210"/>
        <dbReference type="ChEBI" id="CHEBI:138031"/>
        <dbReference type="ChEBI" id="CHEBI:176902"/>
    </reaction>
    <physiologicalReaction direction="left-to-right" evidence="20">
        <dbReference type="Rhea" id="RHEA:68069"/>
    </physiologicalReaction>
</comment>
<dbReference type="GO" id="GO:0008398">
    <property type="term" value="F:sterol 14-demethylase activity"/>
    <property type="evidence" value="ECO:0007669"/>
    <property type="project" value="UniProtKB-EC"/>
</dbReference>
<evidence type="ECO:0000313" key="24">
    <source>
        <dbReference type="EMBL" id="KAI6654098.1"/>
    </source>
</evidence>
<dbReference type="Pfam" id="PF00067">
    <property type="entry name" value="p450"/>
    <property type="match status" value="1"/>
</dbReference>
<evidence type="ECO:0000256" key="8">
    <source>
        <dbReference type="ARBA" id="ARBA00041158"/>
    </source>
</evidence>
<accession>A0AAV7JZJ9</accession>
<evidence type="ECO:0000256" key="12">
    <source>
        <dbReference type="ARBA" id="ARBA00047702"/>
    </source>
</evidence>
<keyword evidence="23" id="KW-0812">Transmembrane</keyword>
<organism evidence="24 25">
    <name type="scientific">Oopsacas minuta</name>
    <dbReference type="NCBI Taxonomy" id="111878"/>
    <lineage>
        <taxon>Eukaryota</taxon>
        <taxon>Metazoa</taxon>
        <taxon>Porifera</taxon>
        <taxon>Hexactinellida</taxon>
        <taxon>Hexasterophora</taxon>
        <taxon>Lyssacinosida</taxon>
        <taxon>Leucopsacidae</taxon>
        <taxon>Oopsacas</taxon>
    </lineage>
</organism>
<evidence type="ECO:0000256" key="13">
    <source>
        <dbReference type="ARBA" id="ARBA00047983"/>
    </source>
</evidence>
<evidence type="ECO:0000256" key="22">
    <source>
        <dbReference type="RuleBase" id="RU000461"/>
    </source>
</evidence>
<evidence type="ECO:0000256" key="21">
    <source>
        <dbReference type="PIRSR" id="PIRSR602403-1"/>
    </source>
</evidence>
<dbReference type="PANTHER" id="PTHR24304:SF2">
    <property type="entry name" value="24-HYDROXYCHOLESTEROL 7-ALPHA-HYDROXYLASE"/>
    <property type="match status" value="1"/>
</dbReference>
<dbReference type="InterPro" id="IPR036396">
    <property type="entry name" value="Cyt_P450_sf"/>
</dbReference>
<dbReference type="EMBL" id="JAKMXF010000233">
    <property type="protein sequence ID" value="KAI6654098.1"/>
    <property type="molecule type" value="Genomic_DNA"/>
</dbReference>
<dbReference type="Proteomes" id="UP001165289">
    <property type="component" value="Unassembled WGS sequence"/>
</dbReference>
<dbReference type="InterPro" id="IPR001128">
    <property type="entry name" value="Cyt_P450"/>
</dbReference>